<dbReference type="Proteomes" id="UP001140091">
    <property type="component" value="Unassembled WGS sequence"/>
</dbReference>
<gene>
    <name evidence="14" type="ORF">H1R20_g4297</name>
</gene>
<evidence type="ECO:0000313" key="14">
    <source>
        <dbReference type="EMBL" id="KAJ2932794.1"/>
    </source>
</evidence>
<evidence type="ECO:0000256" key="3">
    <source>
        <dbReference type="ARBA" id="ARBA00009723"/>
    </source>
</evidence>
<accession>A0A9W8JEW0</accession>
<comment type="catalytic activity">
    <reaction evidence="11">
        <text>2,5-diamino-6-(1-D-ribitylamino)pyrimidin-4(3H)-one 5'-phosphate + NAD(+) = 2,5-diamino-6-(1-D-ribosylamino)pyrimidin-4(3H)-one 5'-phosphate + NADH + H(+)</text>
        <dbReference type="Rhea" id="RHEA:27274"/>
        <dbReference type="ChEBI" id="CHEBI:15378"/>
        <dbReference type="ChEBI" id="CHEBI:57540"/>
        <dbReference type="ChEBI" id="CHEBI:57945"/>
        <dbReference type="ChEBI" id="CHEBI:58890"/>
        <dbReference type="ChEBI" id="CHEBI:59545"/>
        <dbReference type="EC" id="1.1.1.302"/>
    </reaction>
</comment>
<organism evidence="14 15">
    <name type="scientific">Candolleomyces eurysporus</name>
    <dbReference type="NCBI Taxonomy" id="2828524"/>
    <lineage>
        <taxon>Eukaryota</taxon>
        <taxon>Fungi</taxon>
        <taxon>Dikarya</taxon>
        <taxon>Basidiomycota</taxon>
        <taxon>Agaricomycotina</taxon>
        <taxon>Agaricomycetes</taxon>
        <taxon>Agaricomycetidae</taxon>
        <taxon>Agaricales</taxon>
        <taxon>Agaricineae</taxon>
        <taxon>Psathyrellaceae</taxon>
        <taxon>Candolleomyces</taxon>
    </lineage>
</organism>
<dbReference type="EMBL" id="JANBPK010000759">
    <property type="protein sequence ID" value="KAJ2932794.1"/>
    <property type="molecule type" value="Genomic_DNA"/>
</dbReference>
<dbReference type="Pfam" id="PF01872">
    <property type="entry name" value="RibD_C"/>
    <property type="match status" value="1"/>
</dbReference>
<keyword evidence="15" id="KW-1185">Reference proteome</keyword>
<dbReference type="EC" id="1.1.1.302" evidence="4"/>
<evidence type="ECO:0000256" key="8">
    <source>
        <dbReference type="ARBA" id="ARBA00023002"/>
    </source>
</evidence>
<reference evidence="14" key="1">
    <citation type="submission" date="2022-06" db="EMBL/GenBank/DDBJ databases">
        <title>Genome Sequence of Candolleomyces eurysporus.</title>
        <authorList>
            <person name="Buettner E."/>
        </authorList>
    </citation>
    <scope>NUCLEOTIDE SEQUENCE</scope>
    <source>
        <strain evidence="14">VTCC 930004</strain>
    </source>
</reference>
<dbReference type="AlphaFoldDB" id="A0A9W8JEW0"/>
<keyword evidence="6" id="KW-0686">Riboflavin biosynthesis</keyword>
<comment type="pathway">
    <text evidence="2">Cofactor biosynthesis; riboflavin biosynthesis.</text>
</comment>
<dbReference type="PANTHER" id="PTHR38011:SF7">
    <property type="entry name" value="2,5-DIAMINO-6-RIBOSYLAMINO-4(3H)-PYRIMIDINONE 5'-PHOSPHATE REDUCTASE"/>
    <property type="match status" value="1"/>
</dbReference>
<evidence type="ECO:0000256" key="4">
    <source>
        <dbReference type="ARBA" id="ARBA00012851"/>
    </source>
</evidence>
<evidence type="ECO:0000256" key="1">
    <source>
        <dbReference type="ARBA" id="ARBA00003555"/>
    </source>
</evidence>
<comment type="catalytic activity">
    <reaction evidence="12">
        <text>2,5-diamino-6-(1-D-ribitylamino)pyrimidin-4(3H)-one 5'-phosphate + NADP(+) = 2,5-diamino-6-(1-D-ribosylamino)pyrimidin-4(3H)-one 5'-phosphate + NADPH + H(+)</text>
        <dbReference type="Rhea" id="RHEA:27278"/>
        <dbReference type="ChEBI" id="CHEBI:15378"/>
        <dbReference type="ChEBI" id="CHEBI:57783"/>
        <dbReference type="ChEBI" id="CHEBI:58349"/>
        <dbReference type="ChEBI" id="CHEBI:58890"/>
        <dbReference type="ChEBI" id="CHEBI:59545"/>
        <dbReference type="EC" id="1.1.1.302"/>
    </reaction>
</comment>
<evidence type="ECO:0000256" key="5">
    <source>
        <dbReference type="ARBA" id="ARBA00015035"/>
    </source>
</evidence>
<evidence type="ECO:0000256" key="10">
    <source>
        <dbReference type="ARBA" id="ARBA00031630"/>
    </source>
</evidence>
<proteinExistence type="inferred from homology"/>
<evidence type="ECO:0000256" key="12">
    <source>
        <dbReference type="ARBA" id="ARBA00049020"/>
    </source>
</evidence>
<evidence type="ECO:0000259" key="13">
    <source>
        <dbReference type="Pfam" id="PF01872"/>
    </source>
</evidence>
<dbReference type="GO" id="GO:0008703">
    <property type="term" value="F:5-amino-6-(5-phosphoribosylamino)uracil reductase activity"/>
    <property type="evidence" value="ECO:0007669"/>
    <property type="project" value="InterPro"/>
</dbReference>
<keyword evidence="7" id="KW-0521">NADP</keyword>
<comment type="caution">
    <text evidence="14">The sequence shown here is derived from an EMBL/GenBank/DDBJ whole genome shotgun (WGS) entry which is preliminary data.</text>
</comment>
<dbReference type="GO" id="GO:0009231">
    <property type="term" value="P:riboflavin biosynthetic process"/>
    <property type="evidence" value="ECO:0007669"/>
    <property type="project" value="UniProtKB-KW"/>
</dbReference>
<dbReference type="SUPFAM" id="SSF53597">
    <property type="entry name" value="Dihydrofolate reductase-like"/>
    <property type="match status" value="1"/>
</dbReference>
<name>A0A9W8JEW0_9AGAR</name>
<evidence type="ECO:0000256" key="9">
    <source>
        <dbReference type="ARBA" id="ARBA00030073"/>
    </source>
</evidence>
<protein>
    <recommendedName>
        <fullName evidence="5">2,5-diamino-6-ribosylamino-4(3H)-pyrimidinone 5'-phosphate reductase</fullName>
        <ecNumber evidence="4">1.1.1.302</ecNumber>
    </recommendedName>
    <alternativeName>
        <fullName evidence="10">2,5-diamino-6-(5-phospho-D-ribosylamino)pyrimidin-4(3H)-one reductase</fullName>
    </alternativeName>
    <alternativeName>
        <fullName evidence="9">2,5-diamino-6-ribitylamino-4(3H)-pyrimidinone 5'-phosphate synthase</fullName>
    </alternativeName>
</protein>
<dbReference type="InterPro" id="IPR024072">
    <property type="entry name" value="DHFR-like_dom_sf"/>
</dbReference>
<dbReference type="PANTHER" id="PTHR38011">
    <property type="entry name" value="DIHYDROFOLATE REDUCTASE FAMILY PROTEIN (AFU_ORTHOLOGUE AFUA_8G06820)"/>
    <property type="match status" value="1"/>
</dbReference>
<evidence type="ECO:0000256" key="11">
    <source>
        <dbReference type="ARBA" id="ARBA00047550"/>
    </source>
</evidence>
<comment type="similarity">
    <text evidence="3">Belongs to the HTP reductase family.</text>
</comment>
<dbReference type="Gene3D" id="3.40.430.10">
    <property type="entry name" value="Dihydrofolate Reductase, subunit A"/>
    <property type="match status" value="1"/>
</dbReference>
<dbReference type="InterPro" id="IPR050765">
    <property type="entry name" value="Riboflavin_Biosynth_HTPR"/>
</dbReference>
<evidence type="ECO:0000256" key="7">
    <source>
        <dbReference type="ARBA" id="ARBA00022857"/>
    </source>
</evidence>
<evidence type="ECO:0000313" key="15">
    <source>
        <dbReference type="Proteomes" id="UP001140091"/>
    </source>
</evidence>
<dbReference type="OrthoDB" id="5432at2759"/>
<dbReference type="InterPro" id="IPR002734">
    <property type="entry name" value="RibDG_C"/>
</dbReference>
<feature type="non-terminal residue" evidence="14">
    <location>
        <position position="228"/>
    </location>
</feature>
<feature type="domain" description="Bacterial bifunctional deaminase-reductase C-terminal" evidence="13">
    <location>
        <begin position="12"/>
        <end position="221"/>
    </location>
</feature>
<comment type="function">
    <text evidence="1">Catalyzes an early step in riboflavin biosynthesis, the NADPH-dependent reduction of the ribose side chain of 2,5-diamino-6-ribosylamino-4(3H)-pyrimidinone 5'-phosphate, yielding 2,5-diamino-6-ribitylamino-4(3H)-pyrimidinone 5'-phosphate.</text>
</comment>
<keyword evidence="8" id="KW-0560">Oxidoreductase</keyword>
<evidence type="ECO:0000256" key="2">
    <source>
        <dbReference type="ARBA" id="ARBA00005104"/>
    </source>
</evidence>
<evidence type="ECO:0000256" key="6">
    <source>
        <dbReference type="ARBA" id="ARBA00022619"/>
    </source>
</evidence>
<sequence>MDYHIGLEATDLTLTFAQSLDGKLAGALGSPVALSCRESMLMTHWLRSQHKGILIGINTAVNDNPQLNTRLLNGAHDNPQPIVLDTSLRFPLNAKLLANYAAGTGEQPWIVSSTSLDPGWLERKSALEQAGARIIEVPDTRDIRSIVRHLSQLGISSLMVEGGAEIIRSFLRAHSTRPIIDNLIITVAPTFIGKDGVGYELDHNVVNLAFHRSFPLGRDTVTIFKPNV</sequence>